<dbReference type="AlphaFoldDB" id="A0A0X1T8F0"/>
<name>A0A0X1T8F0_PSEAA</name>
<protein>
    <submittedName>
        <fullName evidence="2">Uncharacterized protein</fullName>
    </submittedName>
</protein>
<feature type="region of interest" description="Disordered" evidence="1">
    <location>
        <begin position="59"/>
        <end position="100"/>
    </location>
</feature>
<dbReference type="InterPro" id="IPR045646">
    <property type="entry name" value="DUF6402"/>
</dbReference>
<evidence type="ECO:0000313" key="2">
    <source>
        <dbReference type="EMBL" id="AMB88385.1"/>
    </source>
</evidence>
<dbReference type="RefSeq" id="WP_060784034.1">
    <property type="nucleotide sequence ID" value="NZ_CP014135.1"/>
</dbReference>
<evidence type="ECO:0000256" key="1">
    <source>
        <dbReference type="SAM" id="MobiDB-lite"/>
    </source>
</evidence>
<proteinExistence type="predicted"/>
<dbReference type="EMBL" id="CP014135">
    <property type="protein sequence ID" value="AMB88385.1"/>
    <property type="molecule type" value="Genomic_DNA"/>
</dbReference>
<sequence length="427" mass="48745">MAPSGLPFTTSTWKCYVGSAGCVPINTPQTISYERLAPGEAPPPRPTVSTLIAEQIKPQQVEAAPQKQLAAQTAKQQQKESKPPPALKPQELEAEDHERLPEFDLQDIPGAMEKIGWPISAKVAREWFASPKHIYNDQPNAVHPIDHNTVTLKWALNFGSVRRRFDELLSEKIYSPKAIEGAKKKITEQIRKIFIDQKSMNLSFGTAQYIGDIRQFHIDWQFQFQDIPTSATLDGLLLTDLTGTLGNFNIYTAIGHVKISTEKYFKYDGQNRTKSYCIDSTATITHIYAYLKDNYSFNDKNNSNSQYLGHWNKKDMILSYFAVISDLVDGNKINTKMGSSKITEMGINWDYLPGNPIDKPIDKRTGFFSKLLVKNVYYPVYNKSYNEWREKHNRGGDFMIYSKPQLFKLKKPIQMKLEQICRPSEPM</sequence>
<gene>
    <name evidence="2" type="ORF">AWM79_22230</name>
</gene>
<dbReference type="Proteomes" id="UP000063229">
    <property type="component" value="Chromosome"/>
</dbReference>
<feature type="compositionally biased region" description="Low complexity" evidence="1">
    <location>
        <begin position="63"/>
        <end position="76"/>
    </location>
</feature>
<dbReference type="Pfam" id="PF19940">
    <property type="entry name" value="DUF6402"/>
    <property type="match status" value="1"/>
</dbReference>
<keyword evidence="3" id="KW-1185">Reference proteome</keyword>
<accession>A0A0X1T8F0</accession>
<dbReference type="KEGG" id="pagb:AWM79_22230"/>
<organism evidence="2 3">
    <name type="scientific">Pseudomonas agarici</name>
    <dbReference type="NCBI Taxonomy" id="46677"/>
    <lineage>
        <taxon>Bacteria</taxon>
        <taxon>Pseudomonadati</taxon>
        <taxon>Pseudomonadota</taxon>
        <taxon>Gammaproteobacteria</taxon>
        <taxon>Pseudomonadales</taxon>
        <taxon>Pseudomonadaceae</taxon>
        <taxon>Pseudomonas</taxon>
    </lineage>
</organism>
<evidence type="ECO:0000313" key="3">
    <source>
        <dbReference type="Proteomes" id="UP000063229"/>
    </source>
</evidence>
<reference evidence="3" key="1">
    <citation type="submission" date="2016-01" db="EMBL/GenBank/DDBJ databases">
        <authorList>
            <person name="Storey N.H."/>
            <person name="Neuman B.W."/>
        </authorList>
    </citation>
    <scope>NUCLEOTIDE SEQUENCE [LARGE SCALE GENOMIC DNA]</scope>
    <source>
        <strain evidence="3">NCPPB 2472</strain>
    </source>
</reference>